<dbReference type="PANTHER" id="PTHR30213">
    <property type="entry name" value="INNER MEMBRANE PROTEIN YHJD"/>
    <property type="match status" value="1"/>
</dbReference>
<feature type="transmembrane region" description="Helical" evidence="6">
    <location>
        <begin position="89"/>
        <end position="107"/>
    </location>
</feature>
<keyword evidence="3 6" id="KW-0812">Transmembrane</keyword>
<dbReference type="PANTHER" id="PTHR30213:SF1">
    <property type="entry name" value="INNER MEMBRANE PROTEIN YHJD"/>
    <property type="match status" value="1"/>
</dbReference>
<evidence type="ECO:0000256" key="3">
    <source>
        <dbReference type="ARBA" id="ARBA00022692"/>
    </source>
</evidence>
<evidence type="ECO:0000313" key="7">
    <source>
        <dbReference type="EMBL" id="QEG37429.1"/>
    </source>
</evidence>
<dbReference type="Pfam" id="PF03631">
    <property type="entry name" value="Virul_fac_BrkB"/>
    <property type="match status" value="1"/>
</dbReference>
<proteinExistence type="predicted"/>
<feature type="transmembrane region" description="Helical" evidence="6">
    <location>
        <begin position="240"/>
        <end position="263"/>
    </location>
</feature>
<dbReference type="GO" id="GO:0005886">
    <property type="term" value="C:plasma membrane"/>
    <property type="evidence" value="ECO:0007669"/>
    <property type="project" value="UniProtKB-SubCell"/>
</dbReference>
<keyword evidence="4 6" id="KW-1133">Transmembrane helix</keyword>
<protein>
    <recommendedName>
        <fullName evidence="9">Inner membrane protein YhjD</fullName>
    </recommendedName>
</protein>
<feature type="transmembrane region" description="Helical" evidence="6">
    <location>
        <begin position="20"/>
        <end position="47"/>
    </location>
</feature>
<dbReference type="InterPro" id="IPR017039">
    <property type="entry name" value="Virul_fac_BrkB"/>
</dbReference>
<evidence type="ECO:0000256" key="2">
    <source>
        <dbReference type="ARBA" id="ARBA00022475"/>
    </source>
</evidence>
<name>A0A5B9QHL0_9BACT</name>
<dbReference type="RefSeq" id="WP_148075673.1">
    <property type="nucleotide sequence ID" value="NZ_CP042913.1"/>
</dbReference>
<reference evidence="7 8" key="1">
    <citation type="submission" date="2019-08" db="EMBL/GenBank/DDBJ databases">
        <title>Deep-cultivation of Planctomycetes and their phenomic and genomic characterization uncovers novel biology.</title>
        <authorList>
            <person name="Wiegand S."/>
            <person name="Jogler M."/>
            <person name="Boedeker C."/>
            <person name="Pinto D."/>
            <person name="Vollmers J."/>
            <person name="Rivas-Marin E."/>
            <person name="Kohn T."/>
            <person name="Peeters S.H."/>
            <person name="Heuer A."/>
            <person name="Rast P."/>
            <person name="Oberbeckmann S."/>
            <person name="Bunk B."/>
            <person name="Jeske O."/>
            <person name="Meyerdierks A."/>
            <person name="Storesund J.E."/>
            <person name="Kallscheuer N."/>
            <person name="Luecker S."/>
            <person name="Lage O.M."/>
            <person name="Pohl T."/>
            <person name="Merkel B.J."/>
            <person name="Hornburger P."/>
            <person name="Mueller R.-W."/>
            <person name="Bruemmer F."/>
            <person name="Labrenz M."/>
            <person name="Spormann A.M."/>
            <person name="Op den Camp H."/>
            <person name="Overmann J."/>
            <person name="Amann R."/>
            <person name="Jetten M.S.M."/>
            <person name="Mascher T."/>
            <person name="Medema M.H."/>
            <person name="Devos D.P."/>
            <person name="Kaster A.-K."/>
            <person name="Ovreas L."/>
            <person name="Rohde M."/>
            <person name="Galperin M.Y."/>
            <person name="Jogler C."/>
        </authorList>
    </citation>
    <scope>NUCLEOTIDE SEQUENCE [LARGE SCALE GENOMIC DNA]</scope>
    <source>
        <strain evidence="7 8">Pr1d</strain>
    </source>
</reference>
<keyword evidence="2" id="KW-1003">Cell membrane</keyword>
<dbReference type="PIRSF" id="PIRSF035875">
    <property type="entry name" value="RNase_BN"/>
    <property type="match status" value="1"/>
</dbReference>
<gene>
    <name evidence="7" type="ORF">Pr1d_47740</name>
</gene>
<evidence type="ECO:0000256" key="4">
    <source>
        <dbReference type="ARBA" id="ARBA00022989"/>
    </source>
</evidence>
<dbReference type="EMBL" id="CP042913">
    <property type="protein sequence ID" value="QEG37429.1"/>
    <property type="molecule type" value="Genomic_DNA"/>
</dbReference>
<evidence type="ECO:0000256" key="1">
    <source>
        <dbReference type="ARBA" id="ARBA00004651"/>
    </source>
</evidence>
<dbReference type="NCBIfam" id="TIGR00765">
    <property type="entry name" value="yihY_not_rbn"/>
    <property type="match status" value="1"/>
</dbReference>
<dbReference type="Proteomes" id="UP000323917">
    <property type="component" value="Chromosome"/>
</dbReference>
<accession>A0A5B9QHL0</accession>
<dbReference type="AlphaFoldDB" id="A0A5B9QHL0"/>
<evidence type="ECO:0008006" key="9">
    <source>
        <dbReference type="Google" id="ProtNLM"/>
    </source>
</evidence>
<evidence type="ECO:0000256" key="5">
    <source>
        <dbReference type="ARBA" id="ARBA00023136"/>
    </source>
</evidence>
<sequence length="282" mass="30738">MIETLRKAFQGWSRDDGSLLAAAVSYYLALAFFPLLIVLLSGLGFFFQWTASGQDAEAQLLTIIEEQLSPSLSSQVKTVFSQVRDKASIGGPIGLLVLLATAIIVFAQIETAFDRIWNVPIEKRSIWQSITHVVLKRARAFIMLTALGVVVLAVFASGMIMTTMLSMAGDSEASEWLRWATQLGVSVALNFAVFSCIYRFVPKSEVSWKAAAAGGLWAALIWELGRMVLSAFVVGKKYSAYGVLGAFLAIMLWAYYAMCVLFFGAEVTQAVSEDHGSVDSES</sequence>
<evidence type="ECO:0000256" key="6">
    <source>
        <dbReference type="SAM" id="Phobius"/>
    </source>
</evidence>
<feature type="transmembrane region" description="Helical" evidence="6">
    <location>
        <begin position="141"/>
        <end position="167"/>
    </location>
</feature>
<dbReference type="OrthoDB" id="263507at2"/>
<evidence type="ECO:0000313" key="8">
    <source>
        <dbReference type="Proteomes" id="UP000323917"/>
    </source>
</evidence>
<keyword evidence="5 6" id="KW-0472">Membrane</keyword>
<comment type="subcellular location">
    <subcellularLocation>
        <location evidence="1">Cell membrane</location>
        <topology evidence="1">Multi-pass membrane protein</topology>
    </subcellularLocation>
</comment>
<keyword evidence="8" id="KW-1185">Reference proteome</keyword>
<feature type="transmembrane region" description="Helical" evidence="6">
    <location>
        <begin position="213"/>
        <end position="234"/>
    </location>
</feature>
<dbReference type="KEGG" id="bgok:Pr1d_47740"/>
<feature type="transmembrane region" description="Helical" evidence="6">
    <location>
        <begin position="179"/>
        <end position="201"/>
    </location>
</feature>
<organism evidence="7 8">
    <name type="scientific">Bythopirellula goksoeyrii</name>
    <dbReference type="NCBI Taxonomy" id="1400387"/>
    <lineage>
        <taxon>Bacteria</taxon>
        <taxon>Pseudomonadati</taxon>
        <taxon>Planctomycetota</taxon>
        <taxon>Planctomycetia</taxon>
        <taxon>Pirellulales</taxon>
        <taxon>Lacipirellulaceae</taxon>
        <taxon>Bythopirellula</taxon>
    </lineage>
</organism>